<keyword evidence="2 5" id="KW-0812">Transmembrane</keyword>
<name>A0ABM8BR37_9CREN</name>
<feature type="transmembrane region" description="Helical" evidence="5">
    <location>
        <begin position="273"/>
        <end position="299"/>
    </location>
</feature>
<feature type="domain" description="ABC transmembrane type-1" evidence="6">
    <location>
        <begin position="273"/>
        <end position="460"/>
    </location>
</feature>
<dbReference type="EMBL" id="AP026830">
    <property type="protein sequence ID" value="BDR93505.1"/>
    <property type="molecule type" value="Genomic_DNA"/>
</dbReference>
<comment type="subcellular location">
    <subcellularLocation>
        <location evidence="5">Cell membrane</location>
        <topology evidence="5">Multi-pass membrane protein</topology>
    </subcellularLocation>
    <subcellularLocation>
        <location evidence="1">Membrane</location>
        <topology evidence="1">Multi-pass membrane protein</topology>
    </subcellularLocation>
</comment>
<sequence>MMSMAKNRREFRILGMTPSEISGEFFSSSTGKVAAVLFIILIAVSIYALIVLPPNFANVWNNPKYWQLNPQYAPPAWIDSIIGPVFSPQVYVNNYAYGIQQSNGITYVTVSFTANYEYNKPWSEIFIVVNNPAIYSMEQPPVVSITVYRPDGSEMTLGPVPISNRVIVLGVSPEVVSQVNLFYAEKYHITSVVPAGSSAIPYIFYTYDDGKPAPLKGTYKFYLVFYVFSQNSSVINNNDLRIVLQGQAYGLMGTDNMGHDLWLGLLAGFPIDLAVGLLSALIIVIIAIIIGIIAGFYGGLVDESLMRLTDFVILLPAFPLLIVFSVLFQWSIWDAVIFLAIVSWGASARIIRAMIMQIRSAQYIESAVIAGASRMWILRNHIMPQIIPYVLYLLVTNVPGAILTLASINFLGLAGSEYPTWGMLLYYADEFGALTSGYWWWVIPPGLLVAFVAVVFILTAMASEPVVNPRLRYG</sequence>
<evidence type="ECO:0000256" key="3">
    <source>
        <dbReference type="ARBA" id="ARBA00022989"/>
    </source>
</evidence>
<gene>
    <name evidence="7" type="ORF">Vsou_25980</name>
</gene>
<dbReference type="PANTHER" id="PTHR43839:SF1">
    <property type="entry name" value="OPPC IN A BINDING PROTEIN-DEPENDENT TRANSPORT SYSTEM"/>
    <property type="match status" value="1"/>
</dbReference>
<dbReference type="Proteomes" id="UP001060771">
    <property type="component" value="Chromosome"/>
</dbReference>
<evidence type="ECO:0000256" key="4">
    <source>
        <dbReference type="ARBA" id="ARBA00023136"/>
    </source>
</evidence>
<reference evidence="8" key="1">
    <citation type="submission" date="2022-09" db="EMBL/GenBank/DDBJ databases">
        <title>Complete genome sequence of Vulcanisaeta souniana.</title>
        <authorList>
            <person name="Kato S."/>
            <person name="Itoh T."/>
            <person name="Ohkuma M."/>
        </authorList>
    </citation>
    <scope>NUCLEOTIDE SEQUENCE [LARGE SCALE GENOMIC DNA]</scope>
    <source>
        <strain evidence="8">JCM 11219</strain>
    </source>
</reference>
<feature type="transmembrane region" description="Helical" evidence="5">
    <location>
        <begin position="336"/>
        <end position="355"/>
    </location>
</feature>
<evidence type="ECO:0000256" key="5">
    <source>
        <dbReference type="RuleBase" id="RU363032"/>
    </source>
</evidence>
<protein>
    <submittedName>
        <fullName evidence="7">Peptide ABC transporter permease</fullName>
    </submittedName>
</protein>
<feature type="transmembrane region" description="Helical" evidence="5">
    <location>
        <begin position="438"/>
        <end position="462"/>
    </location>
</feature>
<evidence type="ECO:0000313" key="7">
    <source>
        <dbReference type="EMBL" id="BDR93505.1"/>
    </source>
</evidence>
<dbReference type="SUPFAM" id="SSF161098">
    <property type="entry name" value="MetI-like"/>
    <property type="match status" value="1"/>
</dbReference>
<organism evidence="7 8">
    <name type="scientific">Vulcanisaeta souniana JCM 11219</name>
    <dbReference type="NCBI Taxonomy" id="1293586"/>
    <lineage>
        <taxon>Archaea</taxon>
        <taxon>Thermoproteota</taxon>
        <taxon>Thermoprotei</taxon>
        <taxon>Thermoproteales</taxon>
        <taxon>Thermoproteaceae</taxon>
        <taxon>Vulcanisaeta</taxon>
    </lineage>
</organism>
<dbReference type="InterPro" id="IPR000515">
    <property type="entry name" value="MetI-like"/>
</dbReference>
<proteinExistence type="inferred from homology"/>
<keyword evidence="3 5" id="KW-1133">Transmembrane helix</keyword>
<keyword evidence="8" id="KW-1185">Reference proteome</keyword>
<evidence type="ECO:0000313" key="8">
    <source>
        <dbReference type="Proteomes" id="UP001060771"/>
    </source>
</evidence>
<evidence type="ECO:0000256" key="1">
    <source>
        <dbReference type="ARBA" id="ARBA00004141"/>
    </source>
</evidence>
<keyword evidence="5" id="KW-0813">Transport</keyword>
<dbReference type="CDD" id="cd06261">
    <property type="entry name" value="TM_PBP2"/>
    <property type="match status" value="1"/>
</dbReference>
<evidence type="ECO:0000256" key="2">
    <source>
        <dbReference type="ARBA" id="ARBA00022692"/>
    </source>
</evidence>
<comment type="similarity">
    <text evidence="5">Belongs to the binding-protein-dependent transport system permease family.</text>
</comment>
<accession>A0ABM8BR37</accession>
<feature type="transmembrane region" description="Helical" evidence="5">
    <location>
        <begin position="389"/>
        <end position="414"/>
    </location>
</feature>
<dbReference type="InterPro" id="IPR035906">
    <property type="entry name" value="MetI-like_sf"/>
</dbReference>
<feature type="transmembrane region" description="Helical" evidence="5">
    <location>
        <begin position="311"/>
        <end position="330"/>
    </location>
</feature>
<dbReference type="PROSITE" id="PS50928">
    <property type="entry name" value="ABC_TM1"/>
    <property type="match status" value="1"/>
</dbReference>
<evidence type="ECO:0000259" key="6">
    <source>
        <dbReference type="PROSITE" id="PS50928"/>
    </source>
</evidence>
<keyword evidence="4 5" id="KW-0472">Membrane</keyword>
<dbReference type="PANTHER" id="PTHR43839">
    <property type="entry name" value="OPPC IN A BINDING PROTEIN-DEPENDENT TRANSPORT SYSTEM"/>
    <property type="match status" value="1"/>
</dbReference>
<feature type="transmembrane region" description="Helical" evidence="5">
    <location>
        <begin position="33"/>
        <end position="52"/>
    </location>
</feature>
<dbReference type="Gene3D" id="1.10.3720.10">
    <property type="entry name" value="MetI-like"/>
    <property type="match status" value="1"/>
</dbReference>
<dbReference type="Pfam" id="PF00528">
    <property type="entry name" value="BPD_transp_1"/>
    <property type="match status" value="1"/>
</dbReference>